<dbReference type="EMBL" id="JASDAP010000011">
    <property type="protein sequence ID" value="KAK1893890.1"/>
    <property type="molecule type" value="Genomic_DNA"/>
</dbReference>
<feature type="domain" description="DUF4371" evidence="2">
    <location>
        <begin position="140"/>
        <end position="257"/>
    </location>
</feature>
<evidence type="ECO:0000313" key="4">
    <source>
        <dbReference type="Proteomes" id="UP001228049"/>
    </source>
</evidence>
<proteinExistence type="predicted"/>
<dbReference type="Pfam" id="PF14291">
    <property type="entry name" value="DUF4371"/>
    <property type="match status" value="1"/>
</dbReference>
<evidence type="ECO:0000259" key="2">
    <source>
        <dbReference type="Pfam" id="PF14291"/>
    </source>
</evidence>
<evidence type="ECO:0000313" key="3">
    <source>
        <dbReference type="EMBL" id="KAK1893890.1"/>
    </source>
</evidence>
<feature type="compositionally biased region" description="Polar residues" evidence="1">
    <location>
        <begin position="1"/>
        <end position="15"/>
    </location>
</feature>
<reference evidence="3" key="1">
    <citation type="submission" date="2023-04" db="EMBL/GenBank/DDBJ databases">
        <title>Chromosome-level genome of Chaenocephalus aceratus.</title>
        <authorList>
            <person name="Park H."/>
        </authorList>
    </citation>
    <scope>NUCLEOTIDE SEQUENCE</scope>
    <source>
        <strain evidence="3">DE</strain>
        <tissue evidence="3">Muscle</tissue>
    </source>
</reference>
<protein>
    <submittedName>
        <fullName evidence="3">Zinc finger protein 862</fullName>
    </submittedName>
</protein>
<dbReference type="AlphaFoldDB" id="A0AAD9C108"/>
<keyword evidence="4" id="KW-1185">Reference proteome</keyword>
<dbReference type="PANTHER" id="PTHR46880:SF5">
    <property type="entry name" value="DUF4371 DOMAIN-CONTAINING PROTEIN"/>
    <property type="match status" value="1"/>
</dbReference>
<gene>
    <name evidence="3" type="ORF">KUDE01_019351</name>
</gene>
<evidence type="ECO:0000256" key="1">
    <source>
        <dbReference type="SAM" id="MobiDB-lite"/>
    </source>
</evidence>
<dbReference type="Proteomes" id="UP001228049">
    <property type="component" value="Unassembled WGS sequence"/>
</dbReference>
<organism evidence="3 4">
    <name type="scientific">Dissostichus eleginoides</name>
    <name type="common">Patagonian toothfish</name>
    <name type="synonym">Dissostichus amissus</name>
    <dbReference type="NCBI Taxonomy" id="100907"/>
    <lineage>
        <taxon>Eukaryota</taxon>
        <taxon>Metazoa</taxon>
        <taxon>Chordata</taxon>
        <taxon>Craniata</taxon>
        <taxon>Vertebrata</taxon>
        <taxon>Euteleostomi</taxon>
        <taxon>Actinopterygii</taxon>
        <taxon>Neopterygii</taxon>
        <taxon>Teleostei</taxon>
        <taxon>Neoteleostei</taxon>
        <taxon>Acanthomorphata</taxon>
        <taxon>Eupercaria</taxon>
        <taxon>Perciformes</taxon>
        <taxon>Notothenioidei</taxon>
        <taxon>Nototheniidae</taxon>
        <taxon>Dissostichus</taxon>
    </lineage>
</organism>
<dbReference type="PANTHER" id="PTHR46880">
    <property type="entry name" value="RAS-ASSOCIATING DOMAIN-CONTAINING PROTEIN"/>
    <property type="match status" value="1"/>
</dbReference>
<feature type="non-terminal residue" evidence="3">
    <location>
        <position position="282"/>
    </location>
</feature>
<name>A0AAD9C108_DISEL</name>
<feature type="region of interest" description="Disordered" evidence="1">
    <location>
        <begin position="1"/>
        <end position="23"/>
    </location>
</feature>
<sequence>PVVSESAGTNSQSTEGEAAGPSVVEAAEGPSVVEAAAGPSVIEAAAGPSVVEAAAGPSVVEAGAVLYLTQHGMFCRICRQHKPPVKKGPLKRAFIEVVKHQVSLASGYSVMQAFEPTVIMEHEAVIGGFKCLYWLLKVDQRNNYQSHRIVDEMLEILAQIVELPILQEIRSSQAISLEVDETTDVSVSRQLDIHVRHLDKDGYVFNHFLDLVTLEDGKADSVVAAIKSVLQKKELPVDRLYGLGTDGAAVMTGRLNGVAKQLTDSFPKLVSVACAAHRLALA</sequence>
<dbReference type="InterPro" id="IPR025398">
    <property type="entry name" value="DUF4371"/>
</dbReference>
<accession>A0AAD9C108</accession>
<comment type="caution">
    <text evidence="3">The sequence shown here is derived from an EMBL/GenBank/DDBJ whole genome shotgun (WGS) entry which is preliminary data.</text>
</comment>